<dbReference type="Proteomes" id="UP000027920">
    <property type="component" value="Unassembled WGS sequence"/>
</dbReference>
<accession>A0A072P1W0</accession>
<dbReference type="AlphaFoldDB" id="A0A072P1W0"/>
<feature type="domain" description="Xylanolytic transcriptional activator regulatory" evidence="6">
    <location>
        <begin position="38"/>
        <end position="125"/>
    </location>
</feature>
<dbReference type="InterPro" id="IPR050815">
    <property type="entry name" value="TF_fung"/>
</dbReference>
<dbReference type="EMBL" id="AMGV01000012">
    <property type="protein sequence ID" value="KEF53796.1"/>
    <property type="molecule type" value="Genomic_DNA"/>
</dbReference>
<dbReference type="GO" id="GO:0003677">
    <property type="term" value="F:DNA binding"/>
    <property type="evidence" value="ECO:0007669"/>
    <property type="project" value="InterPro"/>
</dbReference>
<dbReference type="GO" id="GO:0000981">
    <property type="term" value="F:DNA-binding transcription factor activity, RNA polymerase II-specific"/>
    <property type="evidence" value="ECO:0007669"/>
    <property type="project" value="InterPro"/>
</dbReference>
<dbReference type="PANTHER" id="PTHR47338:SF23">
    <property type="entry name" value="ZN(II)2CYS6 TRANSCRIPTION FACTOR (EUROFUNG)"/>
    <property type="match status" value="1"/>
</dbReference>
<evidence type="ECO:0000256" key="3">
    <source>
        <dbReference type="ARBA" id="ARBA00023015"/>
    </source>
</evidence>
<evidence type="ECO:0000313" key="8">
    <source>
        <dbReference type="Proteomes" id="UP000027920"/>
    </source>
</evidence>
<evidence type="ECO:0000256" key="2">
    <source>
        <dbReference type="ARBA" id="ARBA00022723"/>
    </source>
</evidence>
<dbReference type="HOGENOM" id="CLU_009941_3_0_1"/>
<dbReference type="STRING" id="1182545.A0A072P1W0"/>
<name>A0A072P1W0_9EURO</name>
<evidence type="ECO:0000256" key="4">
    <source>
        <dbReference type="ARBA" id="ARBA00023163"/>
    </source>
</evidence>
<dbReference type="InterPro" id="IPR007219">
    <property type="entry name" value="XnlR_reg_dom"/>
</dbReference>
<evidence type="ECO:0000256" key="1">
    <source>
        <dbReference type="ARBA" id="ARBA00004123"/>
    </source>
</evidence>
<organism evidence="7 8">
    <name type="scientific">Exophiala aquamarina CBS 119918</name>
    <dbReference type="NCBI Taxonomy" id="1182545"/>
    <lineage>
        <taxon>Eukaryota</taxon>
        <taxon>Fungi</taxon>
        <taxon>Dikarya</taxon>
        <taxon>Ascomycota</taxon>
        <taxon>Pezizomycotina</taxon>
        <taxon>Eurotiomycetes</taxon>
        <taxon>Chaetothyriomycetidae</taxon>
        <taxon>Chaetothyriales</taxon>
        <taxon>Herpotrichiellaceae</taxon>
        <taxon>Exophiala</taxon>
    </lineage>
</organism>
<dbReference type="GO" id="GO:0006351">
    <property type="term" value="P:DNA-templated transcription"/>
    <property type="evidence" value="ECO:0007669"/>
    <property type="project" value="InterPro"/>
</dbReference>
<keyword evidence="5" id="KW-0539">Nucleus</keyword>
<evidence type="ECO:0000256" key="5">
    <source>
        <dbReference type="ARBA" id="ARBA00023242"/>
    </source>
</evidence>
<keyword evidence="8" id="KW-1185">Reference proteome</keyword>
<dbReference type="GO" id="GO:0005634">
    <property type="term" value="C:nucleus"/>
    <property type="evidence" value="ECO:0007669"/>
    <property type="project" value="UniProtKB-SubCell"/>
</dbReference>
<dbReference type="PANTHER" id="PTHR47338">
    <property type="entry name" value="ZN(II)2CYS6 TRANSCRIPTION FACTOR (EUROFUNG)-RELATED"/>
    <property type="match status" value="1"/>
</dbReference>
<comment type="subcellular location">
    <subcellularLocation>
        <location evidence="1">Nucleus</location>
    </subcellularLocation>
</comment>
<gene>
    <name evidence="7" type="ORF">A1O9_10197</name>
</gene>
<dbReference type="GeneID" id="25285102"/>
<evidence type="ECO:0000313" key="7">
    <source>
        <dbReference type="EMBL" id="KEF53796.1"/>
    </source>
</evidence>
<dbReference type="CDD" id="cd12148">
    <property type="entry name" value="fungal_TF_MHR"/>
    <property type="match status" value="1"/>
</dbReference>
<keyword evidence="4" id="KW-0804">Transcription</keyword>
<reference evidence="7 8" key="1">
    <citation type="submission" date="2013-03" db="EMBL/GenBank/DDBJ databases">
        <title>The Genome Sequence of Exophiala aquamarina CBS 119918.</title>
        <authorList>
            <consortium name="The Broad Institute Genomics Platform"/>
            <person name="Cuomo C."/>
            <person name="de Hoog S."/>
            <person name="Gorbushina A."/>
            <person name="Walker B."/>
            <person name="Young S.K."/>
            <person name="Zeng Q."/>
            <person name="Gargeya S."/>
            <person name="Fitzgerald M."/>
            <person name="Haas B."/>
            <person name="Abouelleil A."/>
            <person name="Allen A.W."/>
            <person name="Alvarado L."/>
            <person name="Arachchi H.M."/>
            <person name="Berlin A.M."/>
            <person name="Chapman S.B."/>
            <person name="Gainer-Dewar J."/>
            <person name="Goldberg J."/>
            <person name="Griggs A."/>
            <person name="Gujja S."/>
            <person name="Hansen M."/>
            <person name="Howarth C."/>
            <person name="Imamovic A."/>
            <person name="Ireland A."/>
            <person name="Larimer J."/>
            <person name="McCowan C."/>
            <person name="Murphy C."/>
            <person name="Pearson M."/>
            <person name="Poon T.W."/>
            <person name="Priest M."/>
            <person name="Roberts A."/>
            <person name="Saif S."/>
            <person name="Shea T."/>
            <person name="Sisk P."/>
            <person name="Sykes S."/>
            <person name="Wortman J."/>
            <person name="Nusbaum C."/>
            <person name="Birren B."/>
        </authorList>
    </citation>
    <scope>NUCLEOTIDE SEQUENCE [LARGE SCALE GENOMIC DNA]</scope>
    <source>
        <strain evidence="7 8">CBS 119918</strain>
    </source>
</reference>
<dbReference type="RefSeq" id="XP_013256386.1">
    <property type="nucleotide sequence ID" value="XM_013400932.1"/>
</dbReference>
<dbReference type="GO" id="GO:0008270">
    <property type="term" value="F:zinc ion binding"/>
    <property type="evidence" value="ECO:0007669"/>
    <property type="project" value="InterPro"/>
</dbReference>
<dbReference type="VEuPathDB" id="FungiDB:A1O9_10197"/>
<proteinExistence type="predicted"/>
<protein>
    <recommendedName>
        <fullName evidence="6">Xylanolytic transcriptional activator regulatory domain-containing protein</fullName>
    </recommendedName>
</protein>
<comment type="caution">
    <text evidence="7">The sequence shown here is derived from an EMBL/GenBank/DDBJ whole genome shotgun (WGS) entry which is preliminary data.</text>
</comment>
<evidence type="ECO:0000259" key="6">
    <source>
        <dbReference type="Pfam" id="PF04082"/>
    </source>
</evidence>
<sequence length="370" mass="41948">MVFAALRFVTQDDKPLDAAYVKDETAKSRTVVILNAMERQSVENLQALTILAFTEIGNGATHRAWSFVGSLTRTVEYLQLTVEAEDREKRNGLLKQAFQLHDPTSWVEEEERRRVFWNIFILDSSNTSLTAADVSRRLPICGGHWYRETPATTPYFGIWDRSAANINKSVTFLPARYWSTSPKHVDAYEASSTSPSAPQPGPHFEMVDMSNVGAFAYFVESMESLSRVIAYFLNQKINFDDKQEVSNWLIRFKELDLRLVHWKLFLPQQWKDSGVSRRAFPGVMDPNMTVAHTIHNASMILLHQRIAYPEPDLTSIKLPSSYSAETCQHAAIETANITRKYLETTSRSFPVSPQLAFSAFVSARLLLGGL</sequence>
<dbReference type="OrthoDB" id="4456959at2759"/>
<dbReference type="Pfam" id="PF04082">
    <property type="entry name" value="Fungal_trans"/>
    <property type="match status" value="1"/>
</dbReference>
<keyword evidence="3" id="KW-0805">Transcription regulation</keyword>
<keyword evidence="2" id="KW-0479">Metal-binding</keyword>